<name>A0A8J8BGF8_9ACTN</name>
<dbReference type="Proteomes" id="UP000677913">
    <property type="component" value="Unassembled WGS sequence"/>
</dbReference>
<protein>
    <submittedName>
        <fullName evidence="1">Uncharacterized protein</fullName>
    </submittedName>
</protein>
<comment type="caution">
    <text evidence="1">The sequence shown here is derived from an EMBL/GenBank/DDBJ whole genome shotgun (WGS) entry which is preliminary data.</text>
</comment>
<sequence>MTHGAFEPLVGVDHYTEAGRLRADDLAVRSRAAELLARAAQSLSTAAAEYRRTQVPPPTREQPFPAPELLEPAAAARRLAERYAAAADRVRNAPFPPDPKKTWKKLRTLGAARLLELDRSLVGQAQYAAAVVGDAAPERLGELPAGEILDALAALTATLEERITYISGL</sequence>
<gene>
    <name evidence="1" type="ORF">KGA66_21915</name>
</gene>
<accession>A0A8J8BGF8</accession>
<dbReference type="EMBL" id="JAGSXH010000098">
    <property type="protein sequence ID" value="MBS2965724.1"/>
    <property type="molecule type" value="Genomic_DNA"/>
</dbReference>
<evidence type="ECO:0000313" key="1">
    <source>
        <dbReference type="EMBL" id="MBS2965724.1"/>
    </source>
</evidence>
<organism evidence="1 2">
    <name type="scientific">Actinocrinis puniceicyclus</name>
    <dbReference type="NCBI Taxonomy" id="977794"/>
    <lineage>
        <taxon>Bacteria</taxon>
        <taxon>Bacillati</taxon>
        <taxon>Actinomycetota</taxon>
        <taxon>Actinomycetes</taxon>
        <taxon>Catenulisporales</taxon>
        <taxon>Actinospicaceae</taxon>
        <taxon>Actinocrinis</taxon>
    </lineage>
</organism>
<dbReference type="AlphaFoldDB" id="A0A8J8BGF8"/>
<reference evidence="1" key="1">
    <citation type="submission" date="2021-04" db="EMBL/GenBank/DDBJ databases">
        <title>Genome based classification of Actinospica acidithermotolerans sp. nov., an actinobacterium isolated from an Indonesian hot spring.</title>
        <authorList>
            <person name="Kusuma A.B."/>
            <person name="Putra K.E."/>
            <person name="Nafisah S."/>
            <person name="Loh J."/>
            <person name="Nouioui I."/>
            <person name="Goodfellow M."/>
        </authorList>
    </citation>
    <scope>NUCLEOTIDE SEQUENCE</scope>
    <source>
        <strain evidence="1">DSM 45618</strain>
    </source>
</reference>
<dbReference type="RefSeq" id="WP_211470085.1">
    <property type="nucleotide sequence ID" value="NZ_JAGSXH010000098.1"/>
</dbReference>
<proteinExistence type="predicted"/>
<keyword evidence="2" id="KW-1185">Reference proteome</keyword>
<evidence type="ECO:0000313" key="2">
    <source>
        <dbReference type="Proteomes" id="UP000677913"/>
    </source>
</evidence>